<dbReference type="RefSeq" id="WP_186227680.1">
    <property type="nucleotide sequence ID" value="NZ_JACJTA010000176.1"/>
</dbReference>
<proteinExistence type="predicted"/>
<protein>
    <submittedName>
        <fullName evidence="1">Uncharacterized protein</fullName>
    </submittedName>
</protein>
<accession>A0ABR8H1A3</accession>
<reference evidence="1 2" key="1">
    <citation type="journal article" date="2020" name="ISME J.">
        <title>Comparative genomics reveals insights into cyanobacterial evolution and habitat adaptation.</title>
        <authorList>
            <person name="Chen M.Y."/>
            <person name="Teng W.K."/>
            <person name="Zhao L."/>
            <person name="Hu C.X."/>
            <person name="Zhou Y.K."/>
            <person name="Han B.P."/>
            <person name="Song L.R."/>
            <person name="Shu W.S."/>
        </authorList>
    </citation>
    <scope>NUCLEOTIDE SEQUENCE [LARGE SCALE GENOMIC DNA]</scope>
    <source>
        <strain evidence="1 2">FACHB-248</strain>
    </source>
</reference>
<evidence type="ECO:0000313" key="1">
    <source>
        <dbReference type="EMBL" id="MBD2609596.1"/>
    </source>
</evidence>
<name>A0ABR8H1A3_9CYAN</name>
<comment type="caution">
    <text evidence="1">The sequence shown here is derived from an EMBL/GenBank/DDBJ whole genome shotgun (WGS) entry which is preliminary data.</text>
</comment>
<organism evidence="1 2">
    <name type="scientific">Scytonema hofmannii FACHB-248</name>
    <dbReference type="NCBI Taxonomy" id="1842502"/>
    <lineage>
        <taxon>Bacteria</taxon>
        <taxon>Bacillati</taxon>
        <taxon>Cyanobacteriota</taxon>
        <taxon>Cyanophyceae</taxon>
        <taxon>Nostocales</taxon>
        <taxon>Scytonemataceae</taxon>
        <taxon>Scytonema</taxon>
    </lineage>
</organism>
<gene>
    <name evidence="1" type="ORF">H6G81_35180</name>
</gene>
<dbReference type="EMBL" id="JACJTA010000176">
    <property type="protein sequence ID" value="MBD2609596.1"/>
    <property type="molecule type" value="Genomic_DNA"/>
</dbReference>
<evidence type="ECO:0000313" key="2">
    <source>
        <dbReference type="Proteomes" id="UP000660380"/>
    </source>
</evidence>
<sequence>MKPKENPLDPTFWEALGITPIVIDDSTPERFEVGFDQLSERIESEVSMIFLSSQIEDK</sequence>
<keyword evidence="2" id="KW-1185">Reference proteome</keyword>
<dbReference type="Proteomes" id="UP000660380">
    <property type="component" value="Unassembled WGS sequence"/>
</dbReference>